<keyword evidence="2" id="KW-1185">Reference proteome</keyword>
<dbReference type="OrthoDB" id="3502705at2759"/>
<sequence>MSKALKESPPSLLDFSQQWSIMESICSGLNFRDIVSLSRTLKRVSTLPERMSRTQSHISSILKHFVRDPEALRLKMAQTNAVIVDGMCVIVGEADNQKALKRVICKEAGYTYLEDASSHMTDTLLPWERPARVRDDRDPPGPEMCEPSFIRRSWYYVRRDDKSPSSHTPIRVTHALRPPILAALLCFPNTSSENYITWSSILTIS</sequence>
<dbReference type="AlphaFoldDB" id="A0A4Z1I0M2"/>
<dbReference type="Proteomes" id="UP000297452">
    <property type="component" value="Unassembled WGS sequence"/>
</dbReference>
<accession>A0A4Z1I0M2</accession>
<dbReference type="EMBL" id="PQXJ01000251">
    <property type="protein sequence ID" value="TGO55158.1"/>
    <property type="molecule type" value="Genomic_DNA"/>
</dbReference>
<organism evidence="1 2">
    <name type="scientific">Botryotinia narcissicola</name>
    <dbReference type="NCBI Taxonomy" id="278944"/>
    <lineage>
        <taxon>Eukaryota</taxon>
        <taxon>Fungi</taxon>
        <taxon>Dikarya</taxon>
        <taxon>Ascomycota</taxon>
        <taxon>Pezizomycotina</taxon>
        <taxon>Leotiomycetes</taxon>
        <taxon>Helotiales</taxon>
        <taxon>Sclerotiniaceae</taxon>
        <taxon>Botryotinia</taxon>
    </lineage>
</organism>
<comment type="caution">
    <text evidence="1">The sequence shown here is derived from an EMBL/GenBank/DDBJ whole genome shotgun (WGS) entry which is preliminary data.</text>
</comment>
<proteinExistence type="predicted"/>
<gene>
    <name evidence="1" type="ORF">BOTNAR_0251g00140</name>
</gene>
<reference evidence="1 2" key="1">
    <citation type="submission" date="2017-12" db="EMBL/GenBank/DDBJ databases">
        <title>Comparative genomics of Botrytis spp.</title>
        <authorList>
            <person name="Valero-Jimenez C.A."/>
            <person name="Tapia P."/>
            <person name="Veloso J."/>
            <person name="Silva-Moreno E."/>
            <person name="Staats M."/>
            <person name="Valdes J.H."/>
            <person name="Van Kan J.A.L."/>
        </authorList>
    </citation>
    <scope>NUCLEOTIDE SEQUENCE [LARGE SCALE GENOMIC DNA]</scope>
    <source>
        <strain evidence="1 2">MUCL2120</strain>
    </source>
</reference>
<protein>
    <submittedName>
        <fullName evidence="1">Uncharacterized protein</fullName>
    </submittedName>
</protein>
<evidence type="ECO:0000313" key="1">
    <source>
        <dbReference type="EMBL" id="TGO55158.1"/>
    </source>
</evidence>
<evidence type="ECO:0000313" key="2">
    <source>
        <dbReference type="Proteomes" id="UP000297452"/>
    </source>
</evidence>
<name>A0A4Z1I0M2_9HELO</name>